<gene>
    <name evidence="1" type="ORF">DSCA_27720</name>
</gene>
<protein>
    <submittedName>
        <fullName evidence="1">Uncharacterized protein</fullName>
    </submittedName>
</protein>
<organism evidence="1 2">
    <name type="scientific">Desulfosarcina alkanivorans</name>
    <dbReference type="NCBI Taxonomy" id="571177"/>
    <lineage>
        <taxon>Bacteria</taxon>
        <taxon>Pseudomonadati</taxon>
        <taxon>Thermodesulfobacteriota</taxon>
        <taxon>Desulfobacteria</taxon>
        <taxon>Desulfobacterales</taxon>
        <taxon>Desulfosarcinaceae</taxon>
        <taxon>Desulfosarcina</taxon>
    </lineage>
</organism>
<evidence type="ECO:0000313" key="2">
    <source>
        <dbReference type="Proteomes" id="UP000427906"/>
    </source>
</evidence>
<dbReference type="Proteomes" id="UP000427906">
    <property type="component" value="Chromosome"/>
</dbReference>
<name>A0A5K7YGW0_9BACT</name>
<reference evidence="1 2" key="1">
    <citation type="submission" date="2019-11" db="EMBL/GenBank/DDBJ databases">
        <title>Comparative genomics of hydrocarbon-degrading Desulfosarcina strains.</title>
        <authorList>
            <person name="Watanabe M."/>
            <person name="Kojima H."/>
            <person name="Fukui M."/>
        </authorList>
    </citation>
    <scope>NUCLEOTIDE SEQUENCE [LARGE SCALE GENOMIC DNA]</scope>
    <source>
        <strain evidence="1 2">PL12</strain>
    </source>
</reference>
<accession>A0A5K7YGW0</accession>
<evidence type="ECO:0000313" key="1">
    <source>
        <dbReference type="EMBL" id="BBO68842.1"/>
    </source>
</evidence>
<dbReference type="KEGG" id="dalk:DSCA_27720"/>
<dbReference type="AlphaFoldDB" id="A0A5K7YGW0"/>
<dbReference type="EMBL" id="AP021874">
    <property type="protein sequence ID" value="BBO68842.1"/>
    <property type="molecule type" value="Genomic_DNA"/>
</dbReference>
<proteinExistence type="predicted"/>
<sequence>MRDFRQTCGLPGTPAYYAFYNGGRGPDPVVPVGVTGKPEHRIVKCFLESGRWEKEMLPSVVTVDGIGPCSRFRGMECRDS</sequence>
<keyword evidence="2" id="KW-1185">Reference proteome</keyword>